<reference evidence="2" key="1">
    <citation type="submission" date="2023-01" db="EMBL/GenBank/DDBJ databases">
        <title>Colletotrichum chrysophilum M932 genome sequence.</title>
        <authorList>
            <person name="Baroncelli R."/>
        </authorList>
    </citation>
    <scope>NUCLEOTIDE SEQUENCE</scope>
    <source>
        <strain evidence="2">M932</strain>
    </source>
</reference>
<keyword evidence="1" id="KW-0732">Signal</keyword>
<evidence type="ECO:0000256" key="1">
    <source>
        <dbReference type="SAM" id="SignalP"/>
    </source>
</evidence>
<organism evidence="2 3">
    <name type="scientific">Colletotrichum chrysophilum</name>
    <dbReference type="NCBI Taxonomy" id="1836956"/>
    <lineage>
        <taxon>Eukaryota</taxon>
        <taxon>Fungi</taxon>
        <taxon>Dikarya</taxon>
        <taxon>Ascomycota</taxon>
        <taxon>Pezizomycotina</taxon>
        <taxon>Sordariomycetes</taxon>
        <taxon>Hypocreomycetidae</taxon>
        <taxon>Glomerellales</taxon>
        <taxon>Glomerellaceae</taxon>
        <taxon>Colletotrichum</taxon>
        <taxon>Colletotrichum gloeosporioides species complex</taxon>
    </lineage>
</organism>
<dbReference type="EMBL" id="JAQOWY010000100">
    <property type="protein sequence ID" value="KAK1851247.1"/>
    <property type="molecule type" value="Genomic_DNA"/>
</dbReference>
<protein>
    <submittedName>
        <fullName evidence="2">Uncharacterized protein</fullName>
    </submittedName>
</protein>
<proteinExistence type="predicted"/>
<gene>
    <name evidence="2" type="ORF">CCHR01_06087</name>
</gene>
<evidence type="ECO:0000313" key="3">
    <source>
        <dbReference type="Proteomes" id="UP001243330"/>
    </source>
</evidence>
<sequence length="133" mass="14036">MQFFTIPVLAIFAAGAIAMPNGWVESRDLEARVDCGQILPACNGGQVVGQTNCRCSGQISACDLWTCPGGAPNAVSILVVLHNTHETMPNQSSRYTDGLWSGGQRMCVDLSSTGISLAMIAVFSQSMPVPNMS</sequence>
<feature type="chain" id="PRO_5041927544" evidence="1">
    <location>
        <begin position="19"/>
        <end position="133"/>
    </location>
</feature>
<feature type="signal peptide" evidence="1">
    <location>
        <begin position="1"/>
        <end position="18"/>
    </location>
</feature>
<name>A0AAD9AP87_9PEZI</name>
<dbReference type="Proteomes" id="UP001243330">
    <property type="component" value="Unassembled WGS sequence"/>
</dbReference>
<comment type="caution">
    <text evidence="2">The sequence shown here is derived from an EMBL/GenBank/DDBJ whole genome shotgun (WGS) entry which is preliminary data.</text>
</comment>
<keyword evidence="3" id="KW-1185">Reference proteome</keyword>
<accession>A0AAD9AP87</accession>
<evidence type="ECO:0000313" key="2">
    <source>
        <dbReference type="EMBL" id="KAK1851247.1"/>
    </source>
</evidence>
<dbReference type="AlphaFoldDB" id="A0AAD9AP87"/>